<evidence type="ECO:0000313" key="3">
    <source>
        <dbReference type="EMBL" id="MDX2911294.1"/>
    </source>
</evidence>
<dbReference type="EMBL" id="JARAVY010000008">
    <property type="protein sequence ID" value="MDX2911294.1"/>
    <property type="molecule type" value="Genomic_DNA"/>
</dbReference>
<feature type="region of interest" description="Disordered" evidence="1">
    <location>
        <begin position="78"/>
        <end position="98"/>
    </location>
</feature>
<dbReference type="Proteomes" id="UP001271723">
    <property type="component" value="Unassembled WGS sequence"/>
</dbReference>
<dbReference type="RefSeq" id="WP_236067110.1">
    <property type="nucleotide sequence ID" value="NZ_JAGJBZ010000002.1"/>
</dbReference>
<dbReference type="SUPFAM" id="SSF49785">
    <property type="entry name" value="Galactose-binding domain-like"/>
    <property type="match status" value="1"/>
</dbReference>
<feature type="chain" id="PRO_5046787957" evidence="2">
    <location>
        <begin position="34"/>
        <end position="98"/>
    </location>
</feature>
<evidence type="ECO:0000256" key="2">
    <source>
        <dbReference type="SAM" id="SignalP"/>
    </source>
</evidence>
<dbReference type="InterPro" id="IPR008979">
    <property type="entry name" value="Galactose-bd-like_sf"/>
</dbReference>
<evidence type="ECO:0000256" key="1">
    <source>
        <dbReference type="SAM" id="MobiDB-lite"/>
    </source>
</evidence>
<dbReference type="Gene3D" id="2.60.120.260">
    <property type="entry name" value="Galactose-binding domain-like"/>
    <property type="match status" value="1"/>
</dbReference>
<evidence type="ECO:0000313" key="4">
    <source>
        <dbReference type="Proteomes" id="UP001271723"/>
    </source>
</evidence>
<comment type="caution">
    <text evidence="3">The sequence shown here is derived from an EMBL/GenBank/DDBJ whole genome shotgun (WGS) entry which is preliminary data.</text>
</comment>
<proteinExistence type="predicted"/>
<dbReference type="InterPro" id="IPR006311">
    <property type="entry name" value="TAT_signal"/>
</dbReference>
<organism evidence="3 4">
    <name type="scientific">Streptomyces griseiscabiei</name>
    <dbReference type="NCBI Taxonomy" id="2993540"/>
    <lineage>
        <taxon>Bacteria</taxon>
        <taxon>Bacillati</taxon>
        <taxon>Actinomycetota</taxon>
        <taxon>Actinomycetes</taxon>
        <taxon>Kitasatosporales</taxon>
        <taxon>Streptomycetaceae</taxon>
        <taxon>Streptomyces</taxon>
    </lineage>
</organism>
<name>A0ABU4L6H0_9ACTN</name>
<gene>
    <name evidence="3" type="ORF">PV517_21670</name>
</gene>
<reference evidence="3 4" key="1">
    <citation type="journal article" date="2023" name="Microb. Genom.">
        <title>Mesoterricola silvestris gen. nov., sp. nov., Mesoterricola sediminis sp. nov., Geothrix oryzae sp. nov., Geothrix edaphica sp. nov., Geothrix rubra sp. nov., and Geothrix limicola sp. nov., six novel members of Acidobacteriota isolated from soils.</title>
        <authorList>
            <person name="Weisberg A.J."/>
            <person name="Pearce E."/>
            <person name="Kramer C.G."/>
            <person name="Chang J.H."/>
            <person name="Clarke C.R."/>
        </authorList>
    </citation>
    <scope>NUCLEOTIDE SEQUENCE [LARGE SCALE GENOMIC DNA]</scope>
    <source>
        <strain evidence="3 4">NRRL_B-2795</strain>
    </source>
</reference>
<accession>A0ABU4L6H0</accession>
<keyword evidence="2" id="KW-0732">Signal</keyword>
<keyword evidence="4" id="KW-1185">Reference proteome</keyword>
<protein>
    <submittedName>
        <fullName evidence="3">Uncharacterized protein</fullName>
    </submittedName>
</protein>
<feature type="signal peptide" evidence="2">
    <location>
        <begin position="1"/>
        <end position="33"/>
    </location>
</feature>
<sequence length="98" mass="10032">MTGLPSRRQVLSGAAAGALASLAGIPLADSAAAAVTYTAPDPRVWIHLNTGWRFIRADVTGAQAPGFNDSGWTSVTTPHTWNAVDGADGGNNHHRGVG</sequence>
<dbReference type="PROSITE" id="PS51318">
    <property type="entry name" value="TAT"/>
    <property type="match status" value="1"/>
</dbReference>